<keyword evidence="12" id="KW-0645">Protease</keyword>
<comment type="pathway">
    <text evidence="4">Terpene metabolism; lanosterol biosynthesis; lanosterol from farnesyl diphosphate: step 1/3.</text>
</comment>
<reference evidence="38 39" key="1">
    <citation type="submission" date="2019-07" db="EMBL/GenBank/DDBJ databases">
        <title>Chromosome genome assembly for large yellow croaker.</title>
        <authorList>
            <person name="Xiao S."/>
        </authorList>
    </citation>
    <scope>NUCLEOTIDE SEQUENCE [LARGE SCALE GENOMIC DNA]</scope>
    <source>
        <strain evidence="38">JMULYC20181020</strain>
        <tissue evidence="38">Muscle</tissue>
    </source>
</reference>
<dbReference type="GO" id="GO:0006695">
    <property type="term" value="P:cholesterol biosynthetic process"/>
    <property type="evidence" value="ECO:0007669"/>
    <property type="project" value="TreeGrafter"/>
</dbReference>
<keyword evidence="11" id="KW-0153">Cholesterol metabolism</keyword>
<dbReference type="InterPro" id="IPR019845">
    <property type="entry name" value="Squalene/phytoene_synthase_CS"/>
</dbReference>
<dbReference type="InterPro" id="IPR038765">
    <property type="entry name" value="Papain-like_cys_pep_sf"/>
</dbReference>
<dbReference type="InterPro" id="IPR006449">
    <property type="entry name" value="Squal_synth-like"/>
</dbReference>
<evidence type="ECO:0000256" key="9">
    <source>
        <dbReference type="ARBA" id="ARBA00015559"/>
    </source>
</evidence>
<evidence type="ECO:0000256" key="16">
    <source>
        <dbReference type="ARBA" id="ARBA00022729"/>
    </source>
</evidence>
<keyword evidence="26" id="KW-0865">Zymogen</keyword>
<dbReference type="AlphaFoldDB" id="A0A6G0I5Q9"/>
<keyword evidence="10" id="KW-0444">Lipid biosynthesis</keyword>
<keyword evidence="25" id="KW-0472">Membrane</keyword>
<evidence type="ECO:0000256" key="31">
    <source>
        <dbReference type="ARBA" id="ARBA00033359"/>
    </source>
</evidence>
<evidence type="ECO:0000256" key="14">
    <source>
        <dbReference type="ARBA" id="ARBA00022692"/>
    </source>
</evidence>
<dbReference type="PROSITE" id="PS00639">
    <property type="entry name" value="THIOL_PROTEASE_HIS"/>
    <property type="match status" value="1"/>
</dbReference>
<keyword evidence="15" id="KW-0479">Metal-binding</keyword>
<evidence type="ECO:0000256" key="24">
    <source>
        <dbReference type="ARBA" id="ARBA00023098"/>
    </source>
</evidence>
<dbReference type="Gene3D" id="3.90.70.10">
    <property type="entry name" value="Cysteine proteinases"/>
    <property type="match status" value="1"/>
</dbReference>
<protein>
    <recommendedName>
        <fullName evidence="9">Cathepsin B</fullName>
        <ecNumber evidence="6">2.5.1.21</ecNumber>
        <ecNumber evidence="7">3.4.22.1</ecNumber>
    </recommendedName>
    <alternativeName>
        <fullName evidence="30">FPP:FPP farnesyltransferase</fullName>
    </alternativeName>
    <alternativeName>
        <fullName evidence="31">Farnesyl-diphosphate farnesyltransferase</fullName>
    </alternativeName>
    <alternativeName>
        <fullName evidence="8">Squalene synthase</fullName>
    </alternativeName>
</protein>
<dbReference type="GO" id="GO:0045338">
    <property type="term" value="P:farnesyl diphosphate metabolic process"/>
    <property type="evidence" value="ECO:0007669"/>
    <property type="project" value="InterPro"/>
</dbReference>
<gene>
    <name evidence="38" type="ORF">D5F01_LYC14823</name>
</gene>
<dbReference type="InterPro" id="IPR008949">
    <property type="entry name" value="Isoprenoid_synthase_dom_sf"/>
</dbReference>
<dbReference type="CDD" id="cd00683">
    <property type="entry name" value="Trans_IPPS_HH"/>
    <property type="match status" value="1"/>
</dbReference>
<dbReference type="Pfam" id="PF08127">
    <property type="entry name" value="Propeptide_C1"/>
    <property type="match status" value="1"/>
</dbReference>
<evidence type="ECO:0000256" key="18">
    <source>
        <dbReference type="ARBA" id="ARBA00022807"/>
    </source>
</evidence>
<keyword evidence="24" id="KW-0443">Lipid metabolism</keyword>
<evidence type="ECO:0000256" key="21">
    <source>
        <dbReference type="ARBA" id="ARBA00022857"/>
    </source>
</evidence>
<evidence type="ECO:0000256" key="6">
    <source>
        <dbReference type="ARBA" id="ARBA00012373"/>
    </source>
</evidence>
<evidence type="ECO:0000256" key="28">
    <source>
        <dbReference type="ARBA" id="ARBA00023166"/>
    </source>
</evidence>
<comment type="catalytic activity">
    <reaction evidence="36">
        <text>2 (2E,6E)-farnesyl diphosphate + NADH + H(+) = squalene + 2 diphosphate + NAD(+)</text>
        <dbReference type="Rhea" id="RHEA:32299"/>
        <dbReference type="ChEBI" id="CHEBI:15378"/>
        <dbReference type="ChEBI" id="CHEBI:15440"/>
        <dbReference type="ChEBI" id="CHEBI:33019"/>
        <dbReference type="ChEBI" id="CHEBI:57540"/>
        <dbReference type="ChEBI" id="CHEBI:57945"/>
        <dbReference type="ChEBI" id="CHEBI:175763"/>
        <dbReference type="EC" id="2.5.1.21"/>
    </reaction>
    <physiologicalReaction direction="left-to-right" evidence="36">
        <dbReference type="Rhea" id="RHEA:32300"/>
    </physiologicalReaction>
</comment>
<evidence type="ECO:0000256" key="29">
    <source>
        <dbReference type="ARBA" id="ARBA00023221"/>
    </source>
</evidence>
<dbReference type="InterPro" id="IPR044844">
    <property type="entry name" value="Trans_IPPS_euk-type"/>
</dbReference>
<comment type="similarity">
    <text evidence="5">Belongs to the phytoene/squalene synthase family.</text>
</comment>
<evidence type="ECO:0000313" key="38">
    <source>
        <dbReference type="EMBL" id="KAE8286868.1"/>
    </source>
</evidence>
<dbReference type="InterPro" id="IPR012599">
    <property type="entry name" value="Propeptide_C1A"/>
</dbReference>
<comment type="catalytic activity">
    <reaction evidence="34">
        <text>presqualene diphosphate + NADH + H(+) = squalene + diphosphate + NAD(+)</text>
        <dbReference type="Rhea" id="RHEA:22228"/>
        <dbReference type="ChEBI" id="CHEBI:15378"/>
        <dbReference type="ChEBI" id="CHEBI:15440"/>
        <dbReference type="ChEBI" id="CHEBI:33019"/>
        <dbReference type="ChEBI" id="CHEBI:57310"/>
        <dbReference type="ChEBI" id="CHEBI:57540"/>
        <dbReference type="ChEBI" id="CHEBI:57945"/>
    </reaction>
    <physiologicalReaction direction="left-to-right" evidence="34">
        <dbReference type="Rhea" id="RHEA:22229"/>
    </physiologicalReaction>
</comment>
<evidence type="ECO:0000256" key="11">
    <source>
        <dbReference type="ARBA" id="ARBA00022548"/>
    </source>
</evidence>
<evidence type="ECO:0000256" key="22">
    <source>
        <dbReference type="ARBA" id="ARBA00022989"/>
    </source>
</evidence>
<evidence type="ECO:0000256" key="36">
    <source>
        <dbReference type="ARBA" id="ARBA00048854"/>
    </source>
</evidence>
<keyword evidence="18" id="KW-0788">Thiol protease</keyword>
<dbReference type="EMBL" id="REGW02000014">
    <property type="protein sequence ID" value="KAE8286868.1"/>
    <property type="molecule type" value="Genomic_DNA"/>
</dbReference>
<keyword evidence="29" id="KW-0753">Steroid metabolism</keyword>
<keyword evidence="17" id="KW-0378">Hydrolase</keyword>
<keyword evidence="22" id="KW-1133">Transmembrane helix</keyword>
<evidence type="ECO:0000256" key="5">
    <source>
        <dbReference type="ARBA" id="ARBA00006251"/>
    </source>
</evidence>
<evidence type="ECO:0000256" key="10">
    <source>
        <dbReference type="ARBA" id="ARBA00022516"/>
    </source>
</evidence>
<dbReference type="InterPro" id="IPR025660">
    <property type="entry name" value="Pept_his_AS"/>
</dbReference>
<feature type="domain" description="Peptidase C1A papain C-terminal" evidence="37">
    <location>
        <begin position="525"/>
        <end position="773"/>
    </location>
</feature>
<keyword evidence="28" id="KW-1207">Sterol metabolism</keyword>
<evidence type="ECO:0000256" key="13">
    <source>
        <dbReference type="ARBA" id="ARBA00022679"/>
    </source>
</evidence>
<dbReference type="InterPro" id="IPR000668">
    <property type="entry name" value="Peptidase_C1A_C"/>
</dbReference>
<comment type="catalytic activity">
    <reaction evidence="35">
        <text>2 (2E,6E)-farnesyl diphosphate = presqualene diphosphate + diphosphate</text>
        <dbReference type="Rhea" id="RHEA:22672"/>
        <dbReference type="ChEBI" id="CHEBI:33019"/>
        <dbReference type="ChEBI" id="CHEBI:57310"/>
        <dbReference type="ChEBI" id="CHEBI:175763"/>
    </reaction>
    <physiologicalReaction direction="left-to-right" evidence="35">
        <dbReference type="Rhea" id="RHEA:22673"/>
    </physiologicalReaction>
</comment>
<evidence type="ECO:0000256" key="3">
    <source>
        <dbReference type="ARBA" id="ARBA00004477"/>
    </source>
</evidence>
<sequence length="776" mass="86369">MDIVKSLGHPEEIFNLFKFKMGGCGAVMPKLDYESMSESLRTCYLYLNQTSRSFAAVIQALDGELRHAVCIFYLVLRALDTVEDDMTIPLDKKVPMLNDFHTFLYQDEWCFTESREKDRQVLEDFPTISVEFRNLAQEYRDVISDICHRMGVGMAEFLEKKVGSMKEWDLYCHYVAGLVGIGLSQLFSASKLEDPEVGRDTDLANSMGLFLQKTNIIRDYLEDTQEGRAFWPQEAWSQFAGRLEDLAQPEKLESALSCLNLLVTDALRHVPDVIAYLSRLRNQSVFNFCAIPQVMAIATLSKCYNNPMVFQGVVKIRKGQAVTLMMEATNMRAVQTIITQYSQEILQKVSLTDPSRDKTLHILTVIQEKSALSQSSLPSRTHHLSPMYLSAAMLLAALSWQYLSTTAAQAQGTGDMQGQTVRSENIVQSEGRTAQKKDPSKQLQHRMPPLAFLCVLVTVSVTWARAQVPLVSSEMIDLINKANTTWTAGQNFHNIDIGYVKGLCGTILNGPKLPEVVHNTEGINLPDSFDPRKQWPNCATIQQIRDQGSCGSCWAFGAVEAISDRLCIHSGGKVSLQISAEDLLSCCDECGMGCYGGFPSAAWDFWAKKGLVTGGLYGSKVGCQPYSIAPCEHHVNGTRPPCQGEQDTPKCKETCIDGYSPSYPKDKHFGKTTYSVPSKQDQIMTELYKNGPVEAAFSVYADFLLYKTGVYQHVTGDMLGGHAIKILGWGEENGTPYWLAANSWNSDWGDKGYFKIMRGNDECGIESEVVAGIPLN</sequence>
<keyword evidence="39" id="KW-1185">Reference proteome</keyword>
<dbReference type="SUPFAM" id="SSF54001">
    <property type="entry name" value="Cysteine proteinases"/>
    <property type="match status" value="1"/>
</dbReference>
<keyword evidence="19" id="KW-0256">Endoplasmic reticulum</keyword>
<dbReference type="InterPro" id="IPR025661">
    <property type="entry name" value="Pept_asp_AS"/>
</dbReference>
<dbReference type="GO" id="GO:0006508">
    <property type="term" value="P:proteolysis"/>
    <property type="evidence" value="ECO:0007669"/>
    <property type="project" value="UniProtKB-KW"/>
</dbReference>
<evidence type="ECO:0000256" key="2">
    <source>
        <dbReference type="ARBA" id="ARBA00001946"/>
    </source>
</evidence>
<evidence type="ECO:0000256" key="15">
    <source>
        <dbReference type="ARBA" id="ARBA00022723"/>
    </source>
</evidence>
<evidence type="ECO:0000259" key="37">
    <source>
        <dbReference type="SMART" id="SM00645"/>
    </source>
</evidence>
<dbReference type="PANTHER" id="PTHR11626:SF2">
    <property type="entry name" value="SQUALENE SYNTHASE"/>
    <property type="match status" value="1"/>
</dbReference>
<dbReference type="GO" id="GO:0051996">
    <property type="term" value="F:squalene synthase [NAD(P)H] activity"/>
    <property type="evidence" value="ECO:0007669"/>
    <property type="project" value="UniProtKB-EC"/>
</dbReference>
<dbReference type="SFLD" id="SFLDS00005">
    <property type="entry name" value="Isoprenoid_Synthase_Type_I"/>
    <property type="match status" value="1"/>
</dbReference>
<dbReference type="Gene3D" id="1.10.600.10">
    <property type="entry name" value="Farnesyl Diphosphate Synthase"/>
    <property type="match status" value="1"/>
</dbReference>
<evidence type="ECO:0000256" key="27">
    <source>
        <dbReference type="ARBA" id="ARBA00023157"/>
    </source>
</evidence>
<evidence type="ECO:0000256" key="25">
    <source>
        <dbReference type="ARBA" id="ARBA00023136"/>
    </source>
</evidence>
<comment type="cofactor">
    <cofactor evidence="2">
        <name>Mg(2+)</name>
        <dbReference type="ChEBI" id="CHEBI:18420"/>
    </cofactor>
</comment>
<keyword evidence="13" id="KW-0808">Transferase</keyword>
<dbReference type="PANTHER" id="PTHR11626">
    <property type="entry name" value="FARNESYL-DIPHOSPHATE FARNESYLTRANSFERASE"/>
    <property type="match status" value="1"/>
</dbReference>
<dbReference type="PROSITE" id="PS01045">
    <property type="entry name" value="SQUALEN_PHYTOEN_SYN_2"/>
    <property type="match status" value="1"/>
</dbReference>
<comment type="catalytic activity">
    <reaction evidence="33">
        <text>presqualene diphosphate + NADPH + H(+) = squalene + diphosphate + NADP(+)</text>
        <dbReference type="Rhea" id="RHEA:22232"/>
        <dbReference type="ChEBI" id="CHEBI:15378"/>
        <dbReference type="ChEBI" id="CHEBI:15440"/>
        <dbReference type="ChEBI" id="CHEBI:33019"/>
        <dbReference type="ChEBI" id="CHEBI:57310"/>
        <dbReference type="ChEBI" id="CHEBI:57783"/>
        <dbReference type="ChEBI" id="CHEBI:58349"/>
    </reaction>
    <physiologicalReaction direction="left-to-right" evidence="33">
        <dbReference type="Rhea" id="RHEA:22233"/>
    </physiologicalReaction>
</comment>
<keyword evidence="27" id="KW-1015">Disulfide bond</keyword>
<dbReference type="SUPFAM" id="SSF48576">
    <property type="entry name" value="Terpenoid synthases"/>
    <property type="match status" value="1"/>
</dbReference>
<dbReference type="InterPro" id="IPR000169">
    <property type="entry name" value="Pept_cys_AS"/>
</dbReference>
<dbReference type="GO" id="GO:0005789">
    <property type="term" value="C:endoplasmic reticulum membrane"/>
    <property type="evidence" value="ECO:0007669"/>
    <property type="project" value="UniProtKB-SubCell"/>
</dbReference>
<comment type="subcellular location">
    <subcellularLocation>
        <location evidence="3">Endoplasmic reticulum membrane</location>
        <topology evidence="3">Multi-pass membrane protein</topology>
    </subcellularLocation>
</comment>
<comment type="function">
    <text evidence="32">Catalyzes the condensation of 2 farnesyl pyrophosphate (FPP) moieties to form squalene. Proceeds in two distinct steps. In the first half-reaction, two molecules of FPP react to form the stable presqualene diphosphate intermediate (PSQPP), with concomitant release of a proton and a molecule of inorganic diphosphate. In the second half-reaction, PSQPP undergoes heterolysis, isomerization, and reduction with NADPH or NADH to form squalene. It is the first committed enzyme of the sterol biosynthesis pathway.</text>
</comment>
<dbReference type="FunFam" id="1.10.600.10:FF:000053">
    <property type="entry name" value="Squalene synthase"/>
    <property type="match status" value="1"/>
</dbReference>
<dbReference type="PROSITE" id="PS01044">
    <property type="entry name" value="SQUALEN_PHYTOEN_SYN_1"/>
    <property type="match status" value="1"/>
</dbReference>
<dbReference type="EC" id="3.4.22.1" evidence="7"/>
<dbReference type="SMART" id="SM00645">
    <property type="entry name" value="Pept_C1"/>
    <property type="match status" value="1"/>
</dbReference>
<dbReference type="InterPro" id="IPR033904">
    <property type="entry name" value="Trans_IPPS_HH"/>
</dbReference>
<keyword evidence="21" id="KW-0521">NADP</keyword>
<dbReference type="GO" id="GO:0004197">
    <property type="term" value="F:cysteine-type endopeptidase activity"/>
    <property type="evidence" value="ECO:0007669"/>
    <property type="project" value="UniProtKB-EC"/>
</dbReference>
<evidence type="ECO:0000256" key="4">
    <source>
        <dbReference type="ARBA" id="ARBA00005057"/>
    </source>
</evidence>
<evidence type="ECO:0000256" key="12">
    <source>
        <dbReference type="ARBA" id="ARBA00022670"/>
    </source>
</evidence>
<evidence type="ECO:0000256" key="32">
    <source>
        <dbReference type="ARBA" id="ARBA00045166"/>
    </source>
</evidence>
<evidence type="ECO:0000256" key="7">
    <source>
        <dbReference type="ARBA" id="ARBA00012537"/>
    </source>
</evidence>
<organism evidence="38 39">
    <name type="scientific">Larimichthys crocea</name>
    <name type="common">Large yellow croaker</name>
    <name type="synonym">Pseudosciaena crocea</name>
    <dbReference type="NCBI Taxonomy" id="215358"/>
    <lineage>
        <taxon>Eukaryota</taxon>
        <taxon>Metazoa</taxon>
        <taxon>Chordata</taxon>
        <taxon>Craniata</taxon>
        <taxon>Vertebrata</taxon>
        <taxon>Euteleostomi</taxon>
        <taxon>Actinopterygii</taxon>
        <taxon>Neopterygii</taxon>
        <taxon>Teleostei</taxon>
        <taxon>Neoteleostei</taxon>
        <taxon>Acanthomorphata</taxon>
        <taxon>Eupercaria</taxon>
        <taxon>Sciaenidae</taxon>
        <taxon>Larimichthys</taxon>
    </lineage>
</organism>
<keyword evidence="16" id="KW-0732">Signal</keyword>
<keyword evidence="14" id="KW-0812">Transmembrane</keyword>
<evidence type="ECO:0000256" key="23">
    <source>
        <dbReference type="ARBA" id="ARBA00023027"/>
    </source>
</evidence>
<dbReference type="CDD" id="cd02620">
    <property type="entry name" value="Peptidase_C1A_CathepsinB"/>
    <property type="match status" value="1"/>
</dbReference>
<accession>A0A6G0I5Q9</accession>
<dbReference type="FunFam" id="3.90.70.10:FF:000031">
    <property type="entry name" value="Cathepsin B"/>
    <property type="match status" value="1"/>
</dbReference>
<keyword evidence="23" id="KW-0520">NAD</keyword>
<dbReference type="Proteomes" id="UP000424527">
    <property type="component" value="Unassembled WGS sequence"/>
</dbReference>
<evidence type="ECO:0000256" key="1">
    <source>
        <dbReference type="ARBA" id="ARBA00001754"/>
    </source>
</evidence>
<evidence type="ECO:0000256" key="19">
    <source>
        <dbReference type="ARBA" id="ARBA00022824"/>
    </source>
</evidence>
<comment type="caution">
    <text evidence="38">The sequence shown here is derived from an EMBL/GenBank/DDBJ whole genome shotgun (WGS) entry which is preliminary data.</text>
</comment>
<evidence type="ECO:0000256" key="33">
    <source>
        <dbReference type="ARBA" id="ARBA00047468"/>
    </source>
</evidence>
<dbReference type="PRINTS" id="PR00705">
    <property type="entry name" value="PAPAIN"/>
</dbReference>
<name>A0A6G0I5Q9_LARCR</name>
<evidence type="ECO:0000256" key="30">
    <source>
        <dbReference type="ARBA" id="ARBA00031079"/>
    </source>
</evidence>
<evidence type="ECO:0000256" key="34">
    <source>
        <dbReference type="ARBA" id="ARBA00047541"/>
    </source>
</evidence>
<dbReference type="Pfam" id="PF00494">
    <property type="entry name" value="SQS_PSY"/>
    <property type="match status" value="1"/>
</dbReference>
<dbReference type="PROSITE" id="PS00139">
    <property type="entry name" value="THIOL_PROTEASE_CYS"/>
    <property type="match status" value="1"/>
</dbReference>
<dbReference type="EC" id="2.5.1.21" evidence="6"/>
<dbReference type="PROSITE" id="PS00640">
    <property type="entry name" value="THIOL_PROTEASE_ASN"/>
    <property type="match status" value="1"/>
</dbReference>
<keyword evidence="20" id="KW-0460">Magnesium</keyword>
<evidence type="ECO:0000256" key="35">
    <source>
        <dbReference type="ARBA" id="ARBA00048315"/>
    </source>
</evidence>
<dbReference type="SFLD" id="SFLDG01018">
    <property type="entry name" value="Squalene/Phytoene_Synthase_Lik"/>
    <property type="match status" value="1"/>
</dbReference>
<evidence type="ECO:0000256" key="8">
    <source>
        <dbReference type="ARBA" id="ARBA00015135"/>
    </source>
</evidence>
<dbReference type="Pfam" id="PF00112">
    <property type="entry name" value="Peptidase_C1"/>
    <property type="match status" value="1"/>
</dbReference>
<comment type="catalytic activity">
    <reaction evidence="1">
        <text>Hydrolysis of proteins with broad specificity for peptide bonds. Preferentially cleaves -Arg-Arg-|-Xaa bonds in small molecule substrates (thus differing from cathepsin L). In addition to being an endopeptidase, shows peptidyl-dipeptidase activity, liberating C-terminal dipeptides.</text>
        <dbReference type="EC" id="3.4.22.1"/>
    </reaction>
</comment>
<evidence type="ECO:0000256" key="26">
    <source>
        <dbReference type="ARBA" id="ARBA00023145"/>
    </source>
</evidence>
<dbReference type="GO" id="GO:0046872">
    <property type="term" value="F:metal ion binding"/>
    <property type="evidence" value="ECO:0007669"/>
    <property type="project" value="UniProtKB-KW"/>
</dbReference>
<dbReference type="InterPro" id="IPR002060">
    <property type="entry name" value="Squ/phyt_synthse"/>
</dbReference>
<evidence type="ECO:0000313" key="39">
    <source>
        <dbReference type="Proteomes" id="UP000424527"/>
    </source>
</evidence>
<dbReference type="NCBIfam" id="TIGR01559">
    <property type="entry name" value="squal_synth"/>
    <property type="match status" value="1"/>
</dbReference>
<evidence type="ECO:0000256" key="17">
    <source>
        <dbReference type="ARBA" id="ARBA00022801"/>
    </source>
</evidence>
<evidence type="ECO:0000256" key="20">
    <source>
        <dbReference type="ARBA" id="ARBA00022842"/>
    </source>
</evidence>
<proteinExistence type="inferred from homology"/>